<feature type="transmembrane region" description="Helical" evidence="5">
    <location>
        <begin position="309"/>
        <end position="328"/>
    </location>
</feature>
<sequence length="431" mass="46575">MSGTSTHGPQAPEENAHAKDMSIEDAEGSRKEDEIPNGGLNAWLQVMGSFFLFFNTWGIINSYGVFQTYYETGLLSTSNSSDISWIGSVQSFLIMFVGVITGPIYDGGYFRTLLITGTVLVVVGHMLLSICKSYWQIMLCQGVCIALGSGALFVPGVAILPSYFTTRISLAVGIAASGSSLGGVVYPIIFHNLQPRLGFGWTVRVIGFIALFGLFLSILSMRMRKLSSTRRKIIDWTAFREPPYMLFTLGIFLAFMGLYVPFYYVQLHAIDGGITNSNLGFYLLPILNAASVFGRIIPNYVADTSGPLNMMMICAMVSGILVFCLVAITKTPSLIVFCILYGFFSGAFVSLMPPILTLLSPKLGVIGTRMGMCFTIVAVGLLLGTPIAGAILSSHGFNAAWIYGGVFTLVGSACIIGARMFQAGWMVMARV</sequence>
<feature type="transmembrane region" description="Helical" evidence="5">
    <location>
        <begin position="400"/>
        <end position="421"/>
    </location>
</feature>
<feature type="domain" description="Major facilitator superfamily (MFS) profile" evidence="6">
    <location>
        <begin position="243"/>
        <end position="431"/>
    </location>
</feature>
<dbReference type="Proteomes" id="UP000320707">
    <property type="component" value="Unassembled WGS sequence"/>
</dbReference>
<feature type="compositionally biased region" description="Basic and acidic residues" evidence="4">
    <location>
        <begin position="14"/>
        <end position="33"/>
    </location>
</feature>
<gene>
    <name evidence="7" type="primary">asaE-14</name>
    <name evidence="7" type="ORF">Focb16_v005386</name>
</gene>
<dbReference type="GO" id="GO:0016020">
    <property type="term" value="C:membrane"/>
    <property type="evidence" value="ECO:0007669"/>
    <property type="project" value="UniProtKB-SubCell"/>
</dbReference>
<keyword evidence="3" id="KW-0325">Glycoprotein</keyword>
<dbReference type="CDD" id="cd17352">
    <property type="entry name" value="MFS_MCT_SLC16"/>
    <property type="match status" value="1"/>
</dbReference>
<evidence type="ECO:0000256" key="1">
    <source>
        <dbReference type="ARBA" id="ARBA00004141"/>
    </source>
</evidence>
<organism evidence="7 8">
    <name type="scientific">Fusarium oxysporum f. sp. cubense</name>
    <dbReference type="NCBI Taxonomy" id="61366"/>
    <lineage>
        <taxon>Eukaryota</taxon>
        <taxon>Fungi</taxon>
        <taxon>Dikarya</taxon>
        <taxon>Ascomycota</taxon>
        <taxon>Pezizomycotina</taxon>
        <taxon>Sordariomycetes</taxon>
        <taxon>Hypocreomycetidae</taxon>
        <taxon>Hypocreales</taxon>
        <taxon>Nectriaceae</taxon>
        <taxon>Fusarium</taxon>
        <taxon>Fusarium oxysporum species complex</taxon>
    </lineage>
</organism>
<protein>
    <submittedName>
        <fullName evidence="7">MFS transporter asaE</fullName>
    </submittedName>
</protein>
<dbReference type="AlphaFoldDB" id="A0A559LIB8"/>
<feature type="transmembrane region" description="Helical" evidence="5">
    <location>
        <begin position="201"/>
        <end position="223"/>
    </location>
</feature>
<evidence type="ECO:0000313" key="7">
    <source>
        <dbReference type="EMBL" id="TVY74015.1"/>
    </source>
</evidence>
<dbReference type="PANTHER" id="PTHR11360">
    <property type="entry name" value="MONOCARBOXYLATE TRANSPORTER"/>
    <property type="match status" value="1"/>
</dbReference>
<dbReference type="InterPro" id="IPR050327">
    <property type="entry name" value="Proton-linked_MCT"/>
</dbReference>
<proteinExistence type="inferred from homology"/>
<keyword evidence="5" id="KW-1133">Transmembrane helix</keyword>
<dbReference type="InterPro" id="IPR011701">
    <property type="entry name" value="MFS"/>
</dbReference>
<reference evidence="7 8" key="1">
    <citation type="journal article" date="2019" name="Microbiol. Resour. Announc.">
        <title>High-quality draft genome sequence of Fusarium oxysporum f. sp. cubense strain 160527, a causal agent of Panama disease.</title>
        <authorList>
            <person name="Asai S."/>
            <person name="Ayukawa Y."/>
            <person name="Gan P."/>
            <person name="Masuda S."/>
            <person name="Komatsu K."/>
            <person name="Shirasu K."/>
            <person name="Arie T."/>
        </authorList>
    </citation>
    <scope>NUCLEOTIDE SEQUENCE [LARGE SCALE GENOMIC DNA]</scope>
    <source>
        <strain evidence="7 8">160527</strain>
    </source>
</reference>
<feature type="transmembrane region" description="Helical" evidence="5">
    <location>
        <begin position="40"/>
        <end position="63"/>
    </location>
</feature>
<keyword evidence="5" id="KW-0472">Membrane</keyword>
<dbReference type="EMBL" id="SRMI01000003">
    <property type="protein sequence ID" value="TVY74015.1"/>
    <property type="molecule type" value="Genomic_DNA"/>
</dbReference>
<evidence type="ECO:0000256" key="4">
    <source>
        <dbReference type="SAM" id="MobiDB-lite"/>
    </source>
</evidence>
<feature type="transmembrane region" description="Helical" evidence="5">
    <location>
        <begin position="109"/>
        <end position="128"/>
    </location>
</feature>
<feature type="transmembrane region" description="Helical" evidence="5">
    <location>
        <begin position="371"/>
        <end position="394"/>
    </location>
</feature>
<feature type="transmembrane region" description="Helical" evidence="5">
    <location>
        <begin position="279"/>
        <end position="297"/>
    </location>
</feature>
<comment type="similarity">
    <text evidence="2">Belongs to the major facilitator superfamily. Monocarboxylate porter (TC 2.A.1.13) family.</text>
</comment>
<name>A0A559LIB8_FUSOC</name>
<dbReference type="PANTHER" id="PTHR11360:SF234">
    <property type="entry name" value="MFS-TYPE TRANSPORTER DBAD-RELATED"/>
    <property type="match status" value="1"/>
</dbReference>
<evidence type="ECO:0000259" key="6">
    <source>
        <dbReference type="PROSITE" id="PS50850"/>
    </source>
</evidence>
<feature type="transmembrane region" description="Helical" evidence="5">
    <location>
        <begin position="83"/>
        <end position="102"/>
    </location>
</feature>
<evidence type="ECO:0000256" key="3">
    <source>
        <dbReference type="ARBA" id="ARBA00023180"/>
    </source>
</evidence>
<keyword evidence="5" id="KW-0812">Transmembrane</keyword>
<comment type="subcellular location">
    <subcellularLocation>
        <location evidence="1">Membrane</location>
        <topology evidence="1">Multi-pass membrane protein</topology>
    </subcellularLocation>
</comment>
<dbReference type="Pfam" id="PF07690">
    <property type="entry name" value="MFS_1"/>
    <property type="match status" value="1"/>
</dbReference>
<feature type="transmembrane region" description="Helical" evidence="5">
    <location>
        <begin position="168"/>
        <end position="189"/>
    </location>
</feature>
<evidence type="ECO:0000256" key="5">
    <source>
        <dbReference type="SAM" id="Phobius"/>
    </source>
</evidence>
<feature type="transmembrane region" description="Helical" evidence="5">
    <location>
        <begin position="334"/>
        <end position="359"/>
    </location>
</feature>
<dbReference type="PROSITE" id="PS50850">
    <property type="entry name" value="MFS"/>
    <property type="match status" value="1"/>
</dbReference>
<evidence type="ECO:0000256" key="2">
    <source>
        <dbReference type="ARBA" id="ARBA00006727"/>
    </source>
</evidence>
<feature type="region of interest" description="Disordered" evidence="4">
    <location>
        <begin position="1"/>
        <end position="33"/>
    </location>
</feature>
<dbReference type="GO" id="GO:0022857">
    <property type="term" value="F:transmembrane transporter activity"/>
    <property type="evidence" value="ECO:0007669"/>
    <property type="project" value="InterPro"/>
</dbReference>
<comment type="caution">
    <text evidence="7">The sequence shown here is derived from an EMBL/GenBank/DDBJ whole genome shotgun (WGS) entry which is preliminary data.</text>
</comment>
<accession>A0A559LIB8</accession>
<dbReference type="Gene3D" id="1.20.1250.20">
    <property type="entry name" value="MFS general substrate transporter like domains"/>
    <property type="match status" value="1"/>
</dbReference>
<dbReference type="InterPro" id="IPR020846">
    <property type="entry name" value="MFS_dom"/>
</dbReference>
<evidence type="ECO:0000313" key="8">
    <source>
        <dbReference type="Proteomes" id="UP000320707"/>
    </source>
</evidence>
<dbReference type="SUPFAM" id="SSF103473">
    <property type="entry name" value="MFS general substrate transporter"/>
    <property type="match status" value="1"/>
</dbReference>
<feature type="transmembrane region" description="Helical" evidence="5">
    <location>
        <begin position="244"/>
        <end position="264"/>
    </location>
</feature>
<feature type="transmembrane region" description="Helical" evidence="5">
    <location>
        <begin position="134"/>
        <end position="161"/>
    </location>
</feature>
<dbReference type="InterPro" id="IPR036259">
    <property type="entry name" value="MFS_trans_sf"/>
</dbReference>